<gene>
    <name evidence="2" type="ORF">BDDG_07426</name>
</gene>
<feature type="region of interest" description="Disordered" evidence="1">
    <location>
        <begin position="1"/>
        <end position="147"/>
    </location>
</feature>
<evidence type="ECO:0000313" key="2">
    <source>
        <dbReference type="EMBL" id="EGE84481.1"/>
    </source>
</evidence>
<reference evidence="2" key="1">
    <citation type="submission" date="2010-03" db="EMBL/GenBank/DDBJ databases">
        <title>Annotation of Blastomyces dermatitidis strain ATCC 18188.</title>
        <authorList>
            <consortium name="The Broad Institute Genome Sequencing Platform"/>
            <consortium name="Broad Institute Genome Sequencing Center for Infectious Disease."/>
            <person name="Cuomo C."/>
            <person name="Klein B."/>
            <person name="Sullivan T."/>
            <person name="Heitman J."/>
            <person name="Young S."/>
            <person name="Zeng Q."/>
            <person name="Gargeya S."/>
            <person name="Alvarado L."/>
            <person name="Berlin A.M."/>
            <person name="Chapman S.B."/>
            <person name="Chen Z."/>
            <person name="Freedman E."/>
            <person name="Gellesch M."/>
            <person name="Goldberg J."/>
            <person name="Griggs A."/>
            <person name="Gujja S."/>
            <person name="Heilman E."/>
            <person name="Heiman D."/>
            <person name="Howarth C."/>
            <person name="Mehta T."/>
            <person name="Neiman D."/>
            <person name="Pearson M."/>
            <person name="Roberts A."/>
            <person name="Saif S."/>
            <person name="Shea T."/>
            <person name="Shenoy N."/>
            <person name="Sisk P."/>
            <person name="Stolte C."/>
            <person name="Sykes S."/>
            <person name="White J."/>
            <person name="Yandava C."/>
            <person name="Haas B."/>
            <person name="Nusbaum C."/>
            <person name="Birren B."/>
        </authorList>
    </citation>
    <scope>NUCLEOTIDE SEQUENCE</scope>
    <source>
        <strain evidence="2">ATCC 18188</strain>
    </source>
</reference>
<accession>F2TML8</accession>
<protein>
    <submittedName>
        <fullName evidence="2">Uncharacterized protein</fullName>
    </submittedName>
</protein>
<feature type="compositionally biased region" description="Pro residues" evidence="1">
    <location>
        <begin position="1"/>
        <end position="11"/>
    </location>
</feature>
<dbReference type="EMBL" id="GG749470">
    <property type="protein sequence ID" value="EGE84481.1"/>
    <property type="molecule type" value="Genomic_DNA"/>
</dbReference>
<feature type="compositionally biased region" description="Polar residues" evidence="1">
    <location>
        <begin position="49"/>
        <end position="72"/>
    </location>
</feature>
<feature type="compositionally biased region" description="Polar residues" evidence="1">
    <location>
        <begin position="96"/>
        <end position="124"/>
    </location>
</feature>
<dbReference type="Proteomes" id="UP000007802">
    <property type="component" value="Unassembled WGS sequence"/>
</dbReference>
<evidence type="ECO:0000256" key="1">
    <source>
        <dbReference type="SAM" id="MobiDB-lite"/>
    </source>
</evidence>
<feature type="compositionally biased region" description="Low complexity" evidence="1">
    <location>
        <begin position="305"/>
        <end position="336"/>
    </location>
</feature>
<feature type="region of interest" description="Disordered" evidence="1">
    <location>
        <begin position="304"/>
        <end position="344"/>
    </location>
</feature>
<name>F2TML8_AJEDA</name>
<feature type="region of interest" description="Disordered" evidence="1">
    <location>
        <begin position="233"/>
        <end position="265"/>
    </location>
</feature>
<dbReference type="AlphaFoldDB" id="F2TML8"/>
<dbReference type="OrthoDB" id="5337545at2759"/>
<feature type="compositionally biased region" description="Low complexity" evidence="1">
    <location>
        <begin position="233"/>
        <end position="250"/>
    </location>
</feature>
<dbReference type="HOGENOM" id="CLU_041579_1_0_1"/>
<feature type="compositionally biased region" description="Low complexity" evidence="1">
    <location>
        <begin position="30"/>
        <end position="48"/>
    </location>
</feature>
<sequence>MDNNTPTPPPHQQMRQNQSSQRGSREKEQTPQSSSSSPGSEPASQISSMTSRIQDSASGLLQNTFSAPSSRSAAHDIASTLATGLDSSGKGSSSSHVPLQSGSSTPGTIPQSHGLSLGQPSSRASEARRFPSESFRSAPPSAASNLYDEDDYRTWERFQDPPQNNIINDSNGGDALLLHPYDVYSGKGKGKFRTEEPVDLLDPSAITTTSSSASLEKHLPNDTFDFAWHNSTTTTTTTRNHNHSQNQRNNPTRDLSHHTSYTPHSTDGQAVVALLSSPTFQPATFTPPESPESELFELDASMLQPPSTFSSSSSSSSRNPSPTTTGTTTTTTTQTPSFPPNQLSLIPDINSILTAIQQQQQQQSHPHDQHGQDWEWDWREMPGVAEWLEVDGTYQDTVWGFLKPYVEAARKEIIERREDGGGGGAVEDGPAVKRLRMVMRHLRARL</sequence>
<feature type="compositionally biased region" description="Polar residues" evidence="1">
    <location>
        <begin position="13"/>
        <end position="22"/>
    </location>
</feature>
<organism evidence="2">
    <name type="scientific">Ajellomyces dermatitidis (strain ATCC 18188 / CBS 674.68)</name>
    <name type="common">Blastomyces dermatitidis</name>
    <dbReference type="NCBI Taxonomy" id="653446"/>
    <lineage>
        <taxon>Eukaryota</taxon>
        <taxon>Fungi</taxon>
        <taxon>Dikarya</taxon>
        <taxon>Ascomycota</taxon>
        <taxon>Pezizomycotina</taxon>
        <taxon>Eurotiomycetes</taxon>
        <taxon>Eurotiomycetidae</taxon>
        <taxon>Onygenales</taxon>
        <taxon>Ajellomycetaceae</taxon>
        <taxon>Blastomyces</taxon>
    </lineage>
</organism>
<proteinExistence type="predicted"/>